<feature type="compositionally biased region" description="Basic and acidic residues" evidence="1">
    <location>
        <begin position="97"/>
        <end position="108"/>
    </location>
</feature>
<reference evidence="2" key="1">
    <citation type="submission" date="2013-12" db="EMBL/GenBank/DDBJ databases">
        <authorList>
            <person name="Genoscope - CEA"/>
        </authorList>
    </citation>
    <scope>NUCLEOTIDE SEQUENCE</scope>
    <source>
        <strain evidence="2">CBS 1993</strain>
    </source>
</reference>
<feature type="region of interest" description="Disordered" evidence="1">
    <location>
        <begin position="72"/>
        <end position="108"/>
    </location>
</feature>
<dbReference type="Proteomes" id="UP000019384">
    <property type="component" value="Unassembled WGS sequence"/>
</dbReference>
<evidence type="ECO:0000313" key="2">
    <source>
        <dbReference type="EMBL" id="CDK29558.1"/>
    </source>
</evidence>
<organism evidence="2 3">
    <name type="scientific">Kuraishia capsulata CBS 1993</name>
    <dbReference type="NCBI Taxonomy" id="1382522"/>
    <lineage>
        <taxon>Eukaryota</taxon>
        <taxon>Fungi</taxon>
        <taxon>Dikarya</taxon>
        <taxon>Ascomycota</taxon>
        <taxon>Saccharomycotina</taxon>
        <taxon>Pichiomycetes</taxon>
        <taxon>Pichiales</taxon>
        <taxon>Pichiaceae</taxon>
        <taxon>Kuraishia</taxon>
    </lineage>
</organism>
<dbReference type="HOGENOM" id="CLU_790033_0_0_1"/>
<evidence type="ECO:0000313" key="3">
    <source>
        <dbReference type="Proteomes" id="UP000019384"/>
    </source>
</evidence>
<protein>
    <submittedName>
        <fullName evidence="2">Uncharacterized protein</fullName>
    </submittedName>
</protein>
<proteinExistence type="predicted"/>
<sequence length="351" mass="39562">MNAEEIEVLGPESGDFGNCASPRLDSPAIHVSPFSSSANSSARPRLLPIVSQNDRVDPVSWPLRSRHCTTAEDVHQFRKENSGTNESSPSPIEEDLGEPHEPPYHVDPETLLRTKSLRSRIIQIQDSRIFPPSDWFLAAMEERLVRWRPPVPQANVDDALRGHHPYQIKIPTQLQGIISDHGVPSRSLSTSDSEVLKRHLQRTNRMQEGSSRQLEAKATDVTQLGEIVEISENEPNHKNTSNSSTMSTNEWVQGLNQAMPPNSSDSFFVPLEKQKFSELTTLPPSSIFRPSFPLSRSELVEAQDSSELSELHPMRPRTYTASPFDPETVLEQFGKDQQYSHVEARSWYCFC</sequence>
<dbReference type="OrthoDB" id="3984304at2759"/>
<keyword evidence="3" id="KW-1185">Reference proteome</keyword>
<dbReference type="RefSeq" id="XP_022461542.1">
    <property type="nucleotide sequence ID" value="XM_022605573.1"/>
</dbReference>
<accession>W6MT55</accession>
<reference evidence="2" key="2">
    <citation type="submission" date="2014-02" db="EMBL/GenBank/DDBJ databases">
        <title>Complete DNA sequence of /Kuraishia capsulata/ illustrates novel genomic features among budding yeasts (/Saccharomycotina/).</title>
        <authorList>
            <person name="Morales L."/>
            <person name="Noel B."/>
            <person name="Porcel B."/>
            <person name="Marcet-Houben M."/>
            <person name="Hullo M-F."/>
            <person name="Sacerdot C."/>
            <person name="Tekaia F."/>
            <person name="Leh-Louis V."/>
            <person name="Despons L."/>
            <person name="Khanna V."/>
            <person name="Aury J-M."/>
            <person name="Barbe V."/>
            <person name="Couloux A."/>
            <person name="Labadie K."/>
            <person name="Pelletier E."/>
            <person name="Souciet J-L."/>
            <person name="Boekhout T."/>
            <person name="Gabaldon T."/>
            <person name="Wincker P."/>
            <person name="Dujon B."/>
        </authorList>
    </citation>
    <scope>NUCLEOTIDE SEQUENCE</scope>
    <source>
        <strain evidence="2">CBS 1993</strain>
    </source>
</reference>
<dbReference type="GeneID" id="34522930"/>
<feature type="compositionally biased region" description="Basic and acidic residues" evidence="1">
    <location>
        <begin position="72"/>
        <end position="81"/>
    </location>
</feature>
<feature type="region of interest" description="Disordered" evidence="1">
    <location>
        <begin position="1"/>
        <end position="21"/>
    </location>
</feature>
<dbReference type="AlphaFoldDB" id="W6MT55"/>
<name>W6MT55_9ASCO</name>
<evidence type="ECO:0000256" key="1">
    <source>
        <dbReference type="SAM" id="MobiDB-lite"/>
    </source>
</evidence>
<dbReference type="EMBL" id="HG793131">
    <property type="protein sequence ID" value="CDK29558.1"/>
    <property type="molecule type" value="Genomic_DNA"/>
</dbReference>
<gene>
    <name evidence="2" type="ORF">KUCA_T00005550001</name>
</gene>